<gene>
    <name evidence="4" type="ORF">GBK04_13605</name>
</gene>
<accession>A0A7C9F3V3</accession>
<dbReference type="RefSeq" id="WP_152760518.1">
    <property type="nucleotide sequence ID" value="NZ_WHLY01000002.1"/>
</dbReference>
<evidence type="ECO:0000256" key="1">
    <source>
        <dbReference type="ARBA" id="ARBA00022801"/>
    </source>
</evidence>
<dbReference type="PANTHER" id="PTHR11203:SF37">
    <property type="entry name" value="INTEGRATOR COMPLEX SUBUNIT 11"/>
    <property type="match status" value="1"/>
</dbReference>
<reference evidence="4 5" key="1">
    <citation type="submission" date="2019-10" db="EMBL/GenBank/DDBJ databases">
        <title>Draft Genome Sequence of Cytophagaceae sp. SJW1-29.</title>
        <authorList>
            <person name="Choi A."/>
        </authorList>
    </citation>
    <scope>NUCLEOTIDE SEQUENCE [LARGE SCALE GENOMIC DNA]</scope>
    <source>
        <strain evidence="4 5">SJW1-29</strain>
    </source>
</reference>
<dbReference type="AlphaFoldDB" id="A0A7C9F3V3"/>
<feature type="domain" description="Metallo-beta-lactamase" evidence="2">
    <location>
        <begin position="13"/>
        <end position="228"/>
    </location>
</feature>
<organism evidence="4 5">
    <name type="scientific">Salmonirosea aquatica</name>
    <dbReference type="NCBI Taxonomy" id="2654236"/>
    <lineage>
        <taxon>Bacteria</taxon>
        <taxon>Pseudomonadati</taxon>
        <taxon>Bacteroidota</taxon>
        <taxon>Cytophagia</taxon>
        <taxon>Cytophagales</taxon>
        <taxon>Spirosomataceae</taxon>
        <taxon>Salmonirosea</taxon>
    </lineage>
</organism>
<dbReference type="SMART" id="SM01027">
    <property type="entry name" value="Beta-Casp"/>
    <property type="match status" value="1"/>
</dbReference>
<keyword evidence="1 4" id="KW-0378">Hydrolase</keyword>
<evidence type="ECO:0000313" key="5">
    <source>
        <dbReference type="Proteomes" id="UP000479293"/>
    </source>
</evidence>
<sequence>MQLQFHGAARMVTGSKHLITTDQGTKILLDCGLFQGIQTDELNQHFGFNPSEIDYLVLSHAHIDHSGLIPRLVKQGFKGPIYCTGATADLCQIMLMDSAYIQEKDVERINKRRRHQGREELEMLYDSEDAKRALDLFKPVRYGQNFQLGKDEVDVFFTDAAHIIGSAAVNLNIKDGGTFKKLTFTGDIGRPEDKILRKWDDFPQADLIICESTYGDRLHEAQPDLQAHLQRIVYKCCVEDRGKLIIPAFAVDRTQELIYALDRLSSAGQLPRIPVYIDSPLAIKATAVMKANEEYFNPEILDYIERDGDAFAFPYLHYISDVADSKAINDRDEPCIIISASGMAEAGRVKHHIKNNIEKPSTTILFVGYAAPHTLAGQLKRGEKHVNIFGQEYEVKAHIQALESFSAHGDYNEMIDFLSCQDAARVDQLFLVHGEYDTQTSFKLKLQREGFGRIHIPEMHERVVV</sequence>
<dbReference type="Pfam" id="PF00753">
    <property type="entry name" value="Lactamase_B"/>
    <property type="match status" value="1"/>
</dbReference>
<evidence type="ECO:0000259" key="2">
    <source>
        <dbReference type="SMART" id="SM00849"/>
    </source>
</evidence>
<evidence type="ECO:0000313" key="4">
    <source>
        <dbReference type="EMBL" id="MPR34365.1"/>
    </source>
</evidence>
<dbReference type="Pfam" id="PF10996">
    <property type="entry name" value="Beta-Casp"/>
    <property type="match status" value="1"/>
</dbReference>
<dbReference type="GO" id="GO:0016787">
    <property type="term" value="F:hydrolase activity"/>
    <property type="evidence" value="ECO:0007669"/>
    <property type="project" value="UniProtKB-KW"/>
</dbReference>
<dbReference type="InterPro" id="IPR036866">
    <property type="entry name" value="RibonucZ/Hydroxyglut_hydro"/>
</dbReference>
<keyword evidence="5" id="KW-1185">Reference proteome</keyword>
<dbReference type="Proteomes" id="UP000479293">
    <property type="component" value="Unassembled WGS sequence"/>
</dbReference>
<protein>
    <submittedName>
        <fullName evidence="4">MBL fold metallo-hydrolase</fullName>
    </submittedName>
</protein>
<dbReference type="GO" id="GO:0004521">
    <property type="term" value="F:RNA endonuclease activity"/>
    <property type="evidence" value="ECO:0007669"/>
    <property type="project" value="TreeGrafter"/>
</dbReference>
<evidence type="ECO:0000259" key="3">
    <source>
        <dbReference type="SMART" id="SM01027"/>
    </source>
</evidence>
<feature type="domain" description="Beta-Casp" evidence="3">
    <location>
        <begin position="254"/>
        <end position="379"/>
    </location>
</feature>
<comment type="caution">
    <text evidence="4">The sequence shown here is derived from an EMBL/GenBank/DDBJ whole genome shotgun (WGS) entry which is preliminary data.</text>
</comment>
<dbReference type="SUPFAM" id="SSF56281">
    <property type="entry name" value="Metallo-hydrolase/oxidoreductase"/>
    <property type="match status" value="1"/>
</dbReference>
<dbReference type="InterPro" id="IPR001279">
    <property type="entry name" value="Metallo-B-lactamas"/>
</dbReference>
<dbReference type="InterPro" id="IPR050698">
    <property type="entry name" value="MBL"/>
</dbReference>
<dbReference type="Gene3D" id="3.40.50.10890">
    <property type="match status" value="1"/>
</dbReference>
<dbReference type="InterPro" id="IPR022712">
    <property type="entry name" value="Beta_Casp"/>
</dbReference>
<dbReference type="CDD" id="cd16295">
    <property type="entry name" value="TTHA0252-CPSF-like_MBL-fold"/>
    <property type="match status" value="1"/>
</dbReference>
<dbReference type="Gene3D" id="3.60.15.10">
    <property type="entry name" value="Ribonuclease Z/Hydroxyacylglutathione hydrolase-like"/>
    <property type="match status" value="1"/>
</dbReference>
<dbReference type="EMBL" id="WHLY01000002">
    <property type="protein sequence ID" value="MPR34365.1"/>
    <property type="molecule type" value="Genomic_DNA"/>
</dbReference>
<dbReference type="SMART" id="SM00849">
    <property type="entry name" value="Lactamase_B"/>
    <property type="match status" value="1"/>
</dbReference>
<dbReference type="InterPro" id="IPR011108">
    <property type="entry name" value="RMMBL"/>
</dbReference>
<proteinExistence type="predicted"/>
<name>A0A7C9F3V3_9BACT</name>
<dbReference type="PANTHER" id="PTHR11203">
    <property type="entry name" value="CLEAVAGE AND POLYADENYLATION SPECIFICITY FACTOR FAMILY MEMBER"/>
    <property type="match status" value="1"/>
</dbReference>
<dbReference type="Pfam" id="PF07521">
    <property type="entry name" value="RMMBL"/>
    <property type="match status" value="1"/>
</dbReference>